<comment type="caution">
    <text evidence="3">The sequence shown here is derived from an EMBL/GenBank/DDBJ whole genome shotgun (WGS) entry which is preliminary data.</text>
</comment>
<evidence type="ECO:0000313" key="3">
    <source>
        <dbReference type="EMBL" id="GHF80368.1"/>
    </source>
</evidence>
<gene>
    <name evidence="3" type="ORF">GCM10017161_04550</name>
</gene>
<keyword evidence="4" id="KW-1185">Reference proteome</keyword>
<name>A0A919BCZ1_9GAMM</name>
<evidence type="ECO:0000256" key="1">
    <source>
        <dbReference type="PIRSR" id="PIRSR620023-1"/>
    </source>
</evidence>
<dbReference type="Proteomes" id="UP000623842">
    <property type="component" value="Unassembled WGS sequence"/>
</dbReference>
<sequence>MINKRVLFRFDANAEMGTGHAMRCFALIQALQKASVEVYVLAKELPSFFIEKLTKSGVTYLLLADKTIDSELTQIEKTIAVYQIDIVLLDGYHFDSAYRQQLSNFKVKLIAFDDTKSLEDLYCHGVINALPNAHQLMYQNSPYLEKAFLGLSFALLREEFHHIKVKPLAEKQKILVCFGGSDIGGLTFNVCQQLVAKLPKKIVEQIEVVVGQLAPNKSRLKALAQTHGFTYTEQCNNMAELLNDCYFAVAAPGSIVYELAYCRVPSVFFTVADNQIMSAQQHQLKGWCNVVNGLDDQQVRLGISMAIELLKNKAQLNKMYSATQGLVDLDGGQRIATEIIRW</sequence>
<reference evidence="3" key="1">
    <citation type="journal article" date="2014" name="Int. J. Syst. Evol. Microbiol.">
        <title>Complete genome sequence of Corynebacterium casei LMG S-19264T (=DSM 44701T), isolated from a smear-ripened cheese.</title>
        <authorList>
            <consortium name="US DOE Joint Genome Institute (JGI-PGF)"/>
            <person name="Walter F."/>
            <person name="Albersmeier A."/>
            <person name="Kalinowski J."/>
            <person name="Ruckert C."/>
        </authorList>
    </citation>
    <scope>NUCLEOTIDE SEQUENCE</scope>
    <source>
        <strain evidence="3">KCTC 42731</strain>
    </source>
</reference>
<accession>A0A919BCZ1</accession>
<reference evidence="3" key="2">
    <citation type="submission" date="2020-09" db="EMBL/GenBank/DDBJ databases">
        <authorList>
            <person name="Sun Q."/>
            <person name="Kim S."/>
        </authorList>
    </citation>
    <scope>NUCLEOTIDE SEQUENCE</scope>
    <source>
        <strain evidence="3">KCTC 42731</strain>
    </source>
</reference>
<organism evidence="3 4">
    <name type="scientific">Thalassotalea marina</name>
    <dbReference type="NCBI Taxonomy" id="1673741"/>
    <lineage>
        <taxon>Bacteria</taxon>
        <taxon>Pseudomonadati</taxon>
        <taxon>Pseudomonadota</taxon>
        <taxon>Gammaproteobacteria</taxon>
        <taxon>Alteromonadales</taxon>
        <taxon>Colwelliaceae</taxon>
        <taxon>Thalassotalea</taxon>
    </lineage>
</organism>
<evidence type="ECO:0000256" key="2">
    <source>
        <dbReference type="PIRSR" id="PIRSR620023-2"/>
    </source>
</evidence>
<dbReference type="AlphaFoldDB" id="A0A919BCZ1"/>
<proteinExistence type="predicted"/>
<evidence type="ECO:0000313" key="4">
    <source>
        <dbReference type="Proteomes" id="UP000623842"/>
    </source>
</evidence>
<dbReference type="Gene3D" id="3.40.50.11190">
    <property type="match status" value="1"/>
</dbReference>
<feature type="binding site" evidence="2">
    <location>
        <position position="258"/>
    </location>
    <ligand>
        <name>substrate</name>
    </ligand>
</feature>
<evidence type="ECO:0008006" key="5">
    <source>
        <dbReference type="Google" id="ProtNLM"/>
    </source>
</evidence>
<dbReference type="SUPFAM" id="SSF53756">
    <property type="entry name" value="UDP-Glycosyltransferase/glycogen phosphorylase"/>
    <property type="match status" value="1"/>
</dbReference>
<dbReference type="RefSeq" id="WP_189767085.1">
    <property type="nucleotide sequence ID" value="NZ_BNCK01000001.1"/>
</dbReference>
<dbReference type="NCBIfam" id="TIGR03590">
    <property type="entry name" value="PseG"/>
    <property type="match status" value="1"/>
</dbReference>
<protein>
    <recommendedName>
        <fullName evidence="5">UDP-2,4-diacetamido-2,4, 6-trideoxy-beta-L-altropyranose hydrolase</fullName>
    </recommendedName>
</protein>
<dbReference type="EMBL" id="BNCK01000001">
    <property type="protein sequence ID" value="GHF80368.1"/>
    <property type="molecule type" value="Genomic_DNA"/>
</dbReference>
<feature type="binding site" evidence="2">
    <location>
        <position position="157"/>
    </location>
    <ligand>
        <name>substrate</name>
    </ligand>
</feature>
<dbReference type="Gene3D" id="3.40.50.2000">
    <property type="entry name" value="Glycogen Phosphorylase B"/>
    <property type="match status" value="1"/>
</dbReference>
<feature type="active site" description="Proton acceptor" evidence="1">
    <location>
        <position position="20"/>
    </location>
</feature>
<dbReference type="InterPro" id="IPR020023">
    <property type="entry name" value="PseG"/>
</dbReference>